<accession>A0A0L0TCF2</accession>
<name>A0A0L0TCF2_ALLM3</name>
<feature type="region of interest" description="Disordered" evidence="1">
    <location>
        <begin position="147"/>
        <end position="190"/>
    </location>
</feature>
<dbReference type="EMBL" id="GG745380">
    <property type="protein sequence ID" value="KNE72427.1"/>
    <property type="molecule type" value="Genomic_DNA"/>
</dbReference>
<evidence type="ECO:0000256" key="1">
    <source>
        <dbReference type="SAM" id="MobiDB-lite"/>
    </source>
</evidence>
<reference evidence="3" key="2">
    <citation type="submission" date="2009-11" db="EMBL/GenBank/DDBJ databases">
        <title>The Genome Sequence of Allomyces macrogynus strain ATCC 38327.</title>
        <authorList>
            <consortium name="The Broad Institute Genome Sequencing Platform"/>
            <person name="Russ C."/>
            <person name="Cuomo C."/>
            <person name="Shea T."/>
            <person name="Young S.K."/>
            <person name="Zeng Q."/>
            <person name="Koehrsen M."/>
            <person name="Haas B."/>
            <person name="Borodovsky M."/>
            <person name="Guigo R."/>
            <person name="Alvarado L."/>
            <person name="Berlin A."/>
            <person name="Borenstein D."/>
            <person name="Chen Z."/>
            <person name="Engels R."/>
            <person name="Freedman E."/>
            <person name="Gellesch M."/>
            <person name="Goldberg J."/>
            <person name="Griggs A."/>
            <person name="Gujja S."/>
            <person name="Heiman D."/>
            <person name="Hepburn T."/>
            <person name="Howarth C."/>
            <person name="Jen D."/>
            <person name="Larson L."/>
            <person name="Lewis B."/>
            <person name="Mehta T."/>
            <person name="Park D."/>
            <person name="Pearson M."/>
            <person name="Roberts A."/>
            <person name="Saif S."/>
            <person name="Shenoy N."/>
            <person name="Sisk P."/>
            <person name="Stolte C."/>
            <person name="Sykes S."/>
            <person name="Walk T."/>
            <person name="White J."/>
            <person name="Yandava C."/>
            <person name="Burger G."/>
            <person name="Gray M.W."/>
            <person name="Holland P.W.H."/>
            <person name="King N."/>
            <person name="Lang F.B.F."/>
            <person name="Roger A.J."/>
            <person name="Ruiz-Trillo I."/>
            <person name="Lander E."/>
            <person name="Nusbaum C."/>
        </authorList>
    </citation>
    <scope>NUCLEOTIDE SEQUENCE [LARGE SCALE GENOMIC DNA]</scope>
    <source>
        <strain evidence="3">ATCC 38327</strain>
    </source>
</reference>
<feature type="compositionally biased region" description="Basic and acidic residues" evidence="1">
    <location>
        <begin position="158"/>
        <end position="168"/>
    </location>
</feature>
<reference evidence="2 3" key="1">
    <citation type="submission" date="2009-11" db="EMBL/GenBank/DDBJ databases">
        <title>Annotation of Allomyces macrogynus ATCC 38327.</title>
        <authorList>
            <consortium name="The Broad Institute Genome Sequencing Platform"/>
            <person name="Russ C."/>
            <person name="Cuomo C."/>
            <person name="Burger G."/>
            <person name="Gray M.W."/>
            <person name="Holland P.W.H."/>
            <person name="King N."/>
            <person name="Lang F.B.F."/>
            <person name="Roger A.J."/>
            <person name="Ruiz-Trillo I."/>
            <person name="Young S.K."/>
            <person name="Zeng Q."/>
            <person name="Gargeya S."/>
            <person name="Fitzgerald M."/>
            <person name="Haas B."/>
            <person name="Abouelleil A."/>
            <person name="Alvarado L."/>
            <person name="Arachchi H.M."/>
            <person name="Berlin A."/>
            <person name="Chapman S.B."/>
            <person name="Gearin G."/>
            <person name="Goldberg J."/>
            <person name="Griggs A."/>
            <person name="Gujja S."/>
            <person name="Hansen M."/>
            <person name="Heiman D."/>
            <person name="Howarth C."/>
            <person name="Larimer J."/>
            <person name="Lui A."/>
            <person name="MacDonald P.J.P."/>
            <person name="McCowen C."/>
            <person name="Montmayeur A."/>
            <person name="Murphy C."/>
            <person name="Neiman D."/>
            <person name="Pearson M."/>
            <person name="Priest M."/>
            <person name="Roberts A."/>
            <person name="Saif S."/>
            <person name="Shea T."/>
            <person name="Sisk P."/>
            <person name="Stolte C."/>
            <person name="Sykes S."/>
            <person name="Wortman J."/>
            <person name="Nusbaum C."/>
            <person name="Birren B."/>
        </authorList>
    </citation>
    <scope>NUCLEOTIDE SEQUENCE [LARGE SCALE GENOMIC DNA]</scope>
    <source>
        <strain evidence="2 3">ATCC 38327</strain>
    </source>
</reference>
<feature type="region of interest" description="Disordered" evidence="1">
    <location>
        <begin position="1"/>
        <end position="22"/>
    </location>
</feature>
<dbReference type="AlphaFoldDB" id="A0A0L0TCF2"/>
<dbReference type="VEuPathDB" id="FungiDB:AMAG_20517"/>
<proteinExistence type="predicted"/>
<organism evidence="2 3">
    <name type="scientific">Allomyces macrogynus (strain ATCC 38327)</name>
    <name type="common">Allomyces javanicus var. macrogynus</name>
    <dbReference type="NCBI Taxonomy" id="578462"/>
    <lineage>
        <taxon>Eukaryota</taxon>
        <taxon>Fungi</taxon>
        <taxon>Fungi incertae sedis</taxon>
        <taxon>Blastocladiomycota</taxon>
        <taxon>Blastocladiomycetes</taxon>
        <taxon>Blastocladiales</taxon>
        <taxon>Blastocladiaceae</taxon>
        <taxon>Allomyces</taxon>
    </lineage>
</organism>
<keyword evidence="3" id="KW-1185">Reference proteome</keyword>
<evidence type="ECO:0000313" key="3">
    <source>
        <dbReference type="Proteomes" id="UP000054350"/>
    </source>
</evidence>
<protein>
    <submittedName>
        <fullName evidence="2">Uncharacterized protein</fullName>
    </submittedName>
</protein>
<evidence type="ECO:0000313" key="2">
    <source>
        <dbReference type="EMBL" id="KNE72427.1"/>
    </source>
</evidence>
<dbReference type="OrthoDB" id="5571753at2759"/>
<gene>
    <name evidence="2" type="ORF">AMAG_20517</name>
</gene>
<dbReference type="Proteomes" id="UP000054350">
    <property type="component" value="Unassembled WGS sequence"/>
</dbReference>
<sequence>MATATAAVPPRRPAAAPLARAPRTTLGKSRLFGVLTSTLRQAKAEVTSMSDTFAKRTQILSTVQSKLARESAAMADQHAAKLQRARDEALIARGVPEPHQDSYLQTRARSAILWRPARHSNETRSALERQVADRIRVRGMLERGEFTGAADGAAGDVRMGEERMEGERTPSPSLGQPIDESRPEALYAGL</sequence>